<dbReference type="GO" id="GO:0016829">
    <property type="term" value="F:lyase activity"/>
    <property type="evidence" value="ECO:0007669"/>
    <property type="project" value="UniProtKB-KW"/>
</dbReference>
<keyword evidence="4" id="KW-0732">Signal</keyword>
<dbReference type="PIRSF" id="PIRSF027386">
    <property type="entry name" value="UCP027386_ABC_sbc_TM0202"/>
    <property type="match status" value="1"/>
</dbReference>
<evidence type="ECO:0000256" key="2">
    <source>
        <dbReference type="ARBA" id="ARBA00022428"/>
    </source>
</evidence>
<evidence type="ECO:0000256" key="4">
    <source>
        <dbReference type="SAM" id="SignalP"/>
    </source>
</evidence>
<feature type="signal peptide" evidence="4">
    <location>
        <begin position="1"/>
        <end position="22"/>
    </location>
</feature>
<reference evidence="5" key="1">
    <citation type="submission" date="2020-10" db="EMBL/GenBank/DDBJ databases">
        <authorList>
            <person name="Gilroy R."/>
        </authorList>
    </citation>
    <scope>NUCLEOTIDE SEQUENCE</scope>
    <source>
        <strain evidence="5">11300</strain>
    </source>
</reference>
<organism evidence="5 6">
    <name type="scientific">Candidatus Fimisoma avicola</name>
    <dbReference type="NCBI Taxonomy" id="2840826"/>
    <lineage>
        <taxon>Bacteria</taxon>
        <taxon>Bacillati</taxon>
        <taxon>Bacillota</taxon>
        <taxon>Clostridia</taxon>
        <taxon>Eubacteriales</taxon>
        <taxon>Candidatus Fimisoma</taxon>
    </lineage>
</organism>
<reference evidence="5" key="2">
    <citation type="journal article" date="2021" name="PeerJ">
        <title>Extensive microbial diversity within the chicken gut microbiome revealed by metagenomics and culture.</title>
        <authorList>
            <person name="Gilroy R."/>
            <person name="Ravi A."/>
            <person name="Getino M."/>
            <person name="Pursley I."/>
            <person name="Horton D.L."/>
            <person name="Alikhan N.F."/>
            <person name="Baker D."/>
            <person name="Gharbi K."/>
            <person name="Hall N."/>
            <person name="Watson M."/>
            <person name="Adriaenssens E.M."/>
            <person name="Foster-Nyarko E."/>
            <person name="Jarju S."/>
            <person name="Secka A."/>
            <person name="Antonio M."/>
            <person name="Oren A."/>
            <person name="Chaudhuri R.R."/>
            <person name="La Ragione R."/>
            <person name="Hildebrand F."/>
            <person name="Pallen M.J."/>
        </authorList>
    </citation>
    <scope>NUCLEOTIDE SEQUENCE</scope>
    <source>
        <strain evidence="5">11300</strain>
    </source>
</reference>
<dbReference type="Gene3D" id="3.40.190.10">
    <property type="entry name" value="Periplasmic binding protein-like II"/>
    <property type="match status" value="2"/>
</dbReference>
<comment type="pathway">
    <text evidence="1">Quinol/quinone metabolism; menaquinone biosynthesis.</text>
</comment>
<evidence type="ECO:0000256" key="3">
    <source>
        <dbReference type="ARBA" id="ARBA00023239"/>
    </source>
</evidence>
<dbReference type="SUPFAM" id="SSF53850">
    <property type="entry name" value="Periplasmic binding protein-like II"/>
    <property type="match status" value="1"/>
</dbReference>
<accession>A0A9D1I459</accession>
<dbReference type="EMBL" id="DVMO01000006">
    <property type="protein sequence ID" value="HIU26838.1"/>
    <property type="molecule type" value="Genomic_DNA"/>
</dbReference>
<protein>
    <submittedName>
        <fullName evidence="5">ABC transporter substrate-binding protein</fullName>
    </submittedName>
</protein>
<dbReference type="AlphaFoldDB" id="A0A9D1I459"/>
<dbReference type="GO" id="GO:0009234">
    <property type="term" value="P:menaquinone biosynthetic process"/>
    <property type="evidence" value="ECO:0007669"/>
    <property type="project" value="UniProtKB-KW"/>
</dbReference>
<dbReference type="PANTHER" id="PTHR30024">
    <property type="entry name" value="ALIPHATIC SULFONATES-BINDING PROTEIN-RELATED"/>
    <property type="match status" value="1"/>
</dbReference>
<feature type="chain" id="PRO_5039678128" evidence="4">
    <location>
        <begin position="23"/>
        <end position="323"/>
    </location>
</feature>
<evidence type="ECO:0000313" key="6">
    <source>
        <dbReference type="Proteomes" id="UP000824091"/>
    </source>
</evidence>
<dbReference type="InterPro" id="IPR027024">
    <property type="entry name" value="UCP027386_ABC_sbc_TM0202"/>
</dbReference>
<dbReference type="PANTHER" id="PTHR30024:SF46">
    <property type="entry name" value="ABC TRANSPORTER, SUBSTRATE-BINDING LIPOPROTEIN"/>
    <property type="match status" value="1"/>
</dbReference>
<name>A0A9D1I459_9FIRM</name>
<evidence type="ECO:0000313" key="5">
    <source>
        <dbReference type="EMBL" id="HIU26838.1"/>
    </source>
</evidence>
<evidence type="ECO:0000256" key="1">
    <source>
        <dbReference type="ARBA" id="ARBA00004863"/>
    </source>
</evidence>
<dbReference type="InterPro" id="IPR003773">
    <property type="entry name" value="Menaquinone_biosynth"/>
</dbReference>
<sequence length="323" mass="34407">MKKILTLGLILAMALTMFTACSSEEVPSTVSQTVNIAALNGPTGMAMVDLMDMEDKYAITTYQAPTDITAKIINGEVDVAAVPSNLAAVLYNKTEGDIVAVSPIALGMLQILGNNADVQEVSDLAGKTIIASGQGGTPEYVLQKVLQDNGLTIYEDVNVQWVANHSEVNTQLLSQEGTIAMIPEPFVSTALAQGQEGVTKLFDLNELWEEATGQQLPMGVLVATRSFAEDRSDDLKVLLSDLQASVDYVNDSPAEAAKAIVEHGFIGDEAIAEAAIPNCHIVLYTGDNAAEGIEMLKTFNQTLYDMDPASVGGALPDENLYYQ</sequence>
<proteinExistence type="predicted"/>
<dbReference type="Pfam" id="PF02621">
    <property type="entry name" value="VitK2_biosynth"/>
    <property type="match status" value="1"/>
</dbReference>
<comment type="caution">
    <text evidence="5">The sequence shown here is derived from an EMBL/GenBank/DDBJ whole genome shotgun (WGS) entry which is preliminary data.</text>
</comment>
<gene>
    <name evidence="5" type="ORF">IAD16_00465</name>
</gene>
<dbReference type="PROSITE" id="PS51257">
    <property type="entry name" value="PROKAR_LIPOPROTEIN"/>
    <property type="match status" value="1"/>
</dbReference>
<keyword evidence="2" id="KW-0474">Menaquinone biosynthesis</keyword>
<keyword evidence="3" id="KW-0456">Lyase</keyword>
<dbReference type="Proteomes" id="UP000824091">
    <property type="component" value="Unassembled WGS sequence"/>
</dbReference>